<feature type="compositionally biased region" description="Low complexity" evidence="4">
    <location>
        <begin position="1158"/>
        <end position="1168"/>
    </location>
</feature>
<feature type="compositionally biased region" description="Basic and acidic residues" evidence="4">
    <location>
        <begin position="591"/>
        <end position="601"/>
    </location>
</feature>
<dbReference type="SUPFAM" id="SSF48403">
    <property type="entry name" value="Ankyrin repeat"/>
    <property type="match status" value="1"/>
</dbReference>
<feature type="repeat" description="ANK" evidence="3">
    <location>
        <begin position="170"/>
        <end position="202"/>
    </location>
</feature>
<feature type="region of interest" description="Disordered" evidence="4">
    <location>
        <begin position="924"/>
        <end position="971"/>
    </location>
</feature>
<dbReference type="Proteomes" id="UP000828390">
    <property type="component" value="Unassembled WGS sequence"/>
</dbReference>
<feature type="repeat" description="ANK" evidence="3">
    <location>
        <begin position="71"/>
        <end position="103"/>
    </location>
</feature>
<evidence type="ECO:0000256" key="4">
    <source>
        <dbReference type="SAM" id="MobiDB-lite"/>
    </source>
</evidence>
<feature type="repeat" description="ANK" evidence="3">
    <location>
        <begin position="203"/>
        <end position="235"/>
    </location>
</feature>
<feature type="compositionally biased region" description="Low complexity" evidence="4">
    <location>
        <begin position="672"/>
        <end position="689"/>
    </location>
</feature>
<protein>
    <recommendedName>
        <fullName evidence="7">Ankyrin repeat domain-containing protein 6</fullName>
    </recommendedName>
</protein>
<feature type="region of interest" description="Disordered" evidence="4">
    <location>
        <begin position="828"/>
        <end position="891"/>
    </location>
</feature>
<feature type="compositionally biased region" description="Polar residues" evidence="4">
    <location>
        <begin position="1169"/>
        <end position="1188"/>
    </location>
</feature>
<feature type="compositionally biased region" description="Polar residues" evidence="4">
    <location>
        <begin position="652"/>
        <end position="671"/>
    </location>
</feature>
<dbReference type="PROSITE" id="PS50088">
    <property type="entry name" value="ANK_REPEAT"/>
    <property type="match status" value="6"/>
</dbReference>
<accession>A0A9D4CHT8</accession>
<gene>
    <name evidence="5" type="ORF">DPMN_050587</name>
</gene>
<evidence type="ECO:0008006" key="7">
    <source>
        <dbReference type="Google" id="ProtNLM"/>
    </source>
</evidence>
<feature type="region of interest" description="Disordered" evidence="4">
    <location>
        <begin position="591"/>
        <end position="623"/>
    </location>
</feature>
<evidence type="ECO:0000256" key="2">
    <source>
        <dbReference type="ARBA" id="ARBA00023043"/>
    </source>
</evidence>
<sequence length="1287" mass="142953">MLDCILCRYTSHIGQKSLGHADKKQGCSMDAGAISRTQGLSDQLRHAASKGQLDQVISCLQAGATLDTDQDGRTALHYAALNGFPDVTRFLIEKGCNKDIQDDSGYTPLHRAASQGHIEVITILLESGCDLNAQDEHGNAAIHEAAWNGFSKTLELLVKYEVDVSLVNKAGFTALHLSAQNGHNESTRVLLYAGCNSDLKNNYGDTTLHTAARYGHAGVTRILISARTKLNEQNKNGDTALHIASALKRRKIAKLLVDSGIDVTVRNKQNETAMDVARRKDHEEIVAIIQAHSRPVKQPLKEVNFRLEPSNQMVPMTTTDVKDEKPENKDKGRRFLFFKKKSKSKDKATVGRTGGVSPGMAVSTTDIPMSSTRPVQGFFSKYVPRQGVQYYRDLAGNVKTGPVGYTPTCNCLPAINRLQKEVYDTQDHVYGSIQSNTRAMHERINQVDQRSSMRVRELEKYTQDRFIEEEHMCRQRINQQVDEYGNVHSNNVKTQIQTWLEQKLEGYGHCLHHHHDDSALPNENIFSDVHETANGRLFKSRSDETLSQSDNHSGKYRKREFYESRQQAMQQIRAWQVPSYSKDRNRIKVVDKQPNRNHEPPLRSQNQNQAASNTQINSNPIRQYPMEPQVEVKYFDNKNTPKSIGRNAPRQGDNNYMTMTGSQNNYMTMNGSQPQSQVPQAQARPQVYQSVRQTANSRGPVNHSTPKSRDSSPYTTHQGIVRSQTDGGLSASSPRQLMFQDSPHAKQTSSSSQCIQTYTAVDSSSEMKNARSAVQLNSSPMKLVSSASANVVSTGLRNSLGSDKFMPETPKPTFTTFGYDDSADVGSGLINNSDKADKSAPVPMEVSASLTPRSNSSHSSQDGQNKTQLTDKSRFARQNSHNSYGFSPSFHDDMYVEMKNITPRLHTRTRSSEGLLETDIDHDSQAAEQSVLQRESASQQVTARSSSETRASVRSPTNSVPAPQFPSRSVSSSISNSKFAMLISSPHQPIPVSGGRPVPTDRPVPPPKPSAQASIYPYAKIGDVKRGNERMNDGNIQLKTFPQPVSDSQYSTVKDARYQRDANQNFTVKADVHSSVPYYAYSAANGSSGVINPNQLEPRSKTAYQTYLTESPQFMSEIHRESPPNICNNSKEDSSSNPDSGYSSKIYGNRVGSVQPASCGSTPSSSFSTERGLTSNTNSPQSQYSSTDYDYLPHRQYEDEVQSHNNTWYQRKLQETTQKVYDSWKNDRTPGKMPQSGRGVGQTRAYGNGDLMVSNQMQTSRPSQMGYTPPVQQNHMVSTFVVHGSDV</sequence>
<feature type="compositionally biased region" description="Polar residues" evidence="4">
    <location>
        <begin position="926"/>
        <end position="961"/>
    </location>
</feature>
<evidence type="ECO:0000313" key="6">
    <source>
        <dbReference type="Proteomes" id="UP000828390"/>
    </source>
</evidence>
<dbReference type="PANTHER" id="PTHR24173">
    <property type="entry name" value="ANKYRIN REPEAT CONTAINING"/>
    <property type="match status" value="1"/>
</dbReference>
<feature type="region of interest" description="Disordered" evidence="4">
    <location>
        <begin position="635"/>
        <end position="735"/>
    </location>
</feature>
<feature type="compositionally biased region" description="Polar residues" evidence="4">
    <location>
        <begin position="875"/>
        <end position="886"/>
    </location>
</feature>
<dbReference type="PRINTS" id="PR01415">
    <property type="entry name" value="ANKYRIN"/>
</dbReference>
<dbReference type="InterPro" id="IPR036770">
    <property type="entry name" value="Ankyrin_rpt-contain_sf"/>
</dbReference>
<feature type="region of interest" description="Disordered" evidence="4">
    <location>
        <begin position="1119"/>
        <end position="1188"/>
    </location>
</feature>
<reference evidence="5" key="2">
    <citation type="submission" date="2020-11" db="EMBL/GenBank/DDBJ databases">
        <authorList>
            <person name="McCartney M.A."/>
            <person name="Auch B."/>
            <person name="Kono T."/>
            <person name="Mallez S."/>
            <person name="Becker A."/>
            <person name="Gohl D.M."/>
            <person name="Silverstein K.A.T."/>
            <person name="Koren S."/>
            <person name="Bechman K.B."/>
            <person name="Herman A."/>
            <person name="Abrahante J.E."/>
            <person name="Garbe J."/>
        </authorList>
    </citation>
    <scope>NUCLEOTIDE SEQUENCE</scope>
    <source>
        <strain evidence="5">Duluth1</strain>
        <tissue evidence="5">Whole animal</tissue>
    </source>
</reference>
<feature type="compositionally biased region" description="Polar residues" evidence="4">
    <location>
        <begin position="690"/>
        <end position="735"/>
    </location>
</feature>
<feature type="compositionally biased region" description="Low complexity" evidence="4">
    <location>
        <begin position="604"/>
        <end position="619"/>
    </location>
</feature>
<comment type="caution">
    <text evidence="5">The sequence shown here is derived from an EMBL/GenBank/DDBJ whole genome shotgun (WGS) entry which is preliminary data.</text>
</comment>
<feature type="compositionally biased region" description="Low complexity" evidence="4">
    <location>
        <begin position="1135"/>
        <end position="1144"/>
    </location>
</feature>
<keyword evidence="2 3" id="KW-0040">ANK repeat</keyword>
<proteinExistence type="predicted"/>
<feature type="region of interest" description="Disordered" evidence="4">
    <location>
        <begin position="985"/>
        <end position="1013"/>
    </location>
</feature>
<dbReference type="SMART" id="SM00248">
    <property type="entry name" value="ANK"/>
    <property type="match status" value="7"/>
</dbReference>
<evidence type="ECO:0000256" key="1">
    <source>
        <dbReference type="ARBA" id="ARBA00022737"/>
    </source>
</evidence>
<dbReference type="OrthoDB" id="6251518at2759"/>
<reference evidence="5" key="1">
    <citation type="journal article" date="2019" name="bioRxiv">
        <title>The Genome of the Zebra Mussel, Dreissena polymorpha: A Resource for Invasive Species Research.</title>
        <authorList>
            <person name="McCartney M.A."/>
            <person name="Auch B."/>
            <person name="Kono T."/>
            <person name="Mallez S."/>
            <person name="Zhang Y."/>
            <person name="Obille A."/>
            <person name="Becker A."/>
            <person name="Abrahante J.E."/>
            <person name="Garbe J."/>
            <person name="Badalamenti J.P."/>
            <person name="Herman A."/>
            <person name="Mangelson H."/>
            <person name="Liachko I."/>
            <person name="Sullivan S."/>
            <person name="Sone E.D."/>
            <person name="Koren S."/>
            <person name="Silverstein K.A.T."/>
            <person name="Beckman K.B."/>
            <person name="Gohl D.M."/>
        </authorList>
    </citation>
    <scope>NUCLEOTIDE SEQUENCE</scope>
    <source>
        <strain evidence="5">Duluth1</strain>
        <tissue evidence="5">Whole animal</tissue>
    </source>
</reference>
<dbReference type="Pfam" id="PF12796">
    <property type="entry name" value="Ank_2"/>
    <property type="match status" value="2"/>
</dbReference>
<dbReference type="Pfam" id="PF00023">
    <property type="entry name" value="Ank"/>
    <property type="match status" value="1"/>
</dbReference>
<feature type="repeat" description="ANK" evidence="3">
    <location>
        <begin position="236"/>
        <end position="268"/>
    </location>
</feature>
<dbReference type="PANTHER" id="PTHR24173:SF74">
    <property type="entry name" value="ANKYRIN REPEAT DOMAIN-CONTAINING PROTEIN 16"/>
    <property type="match status" value="1"/>
</dbReference>
<name>A0A9D4CHT8_DREPO</name>
<evidence type="ECO:0000313" key="5">
    <source>
        <dbReference type="EMBL" id="KAH3724763.1"/>
    </source>
</evidence>
<dbReference type="Gene3D" id="1.25.40.20">
    <property type="entry name" value="Ankyrin repeat-containing domain"/>
    <property type="match status" value="2"/>
</dbReference>
<feature type="region of interest" description="Disordered" evidence="4">
    <location>
        <begin position="346"/>
        <end position="368"/>
    </location>
</feature>
<feature type="repeat" description="ANK" evidence="3">
    <location>
        <begin position="104"/>
        <end position="136"/>
    </location>
</feature>
<evidence type="ECO:0000256" key="3">
    <source>
        <dbReference type="PROSITE-ProRule" id="PRU00023"/>
    </source>
</evidence>
<feature type="compositionally biased region" description="Pro residues" evidence="4">
    <location>
        <begin position="1000"/>
        <end position="1009"/>
    </location>
</feature>
<organism evidence="5 6">
    <name type="scientific">Dreissena polymorpha</name>
    <name type="common">Zebra mussel</name>
    <name type="synonym">Mytilus polymorpha</name>
    <dbReference type="NCBI Taxonomy" id="45954"/>
    <lineage>
        <taxon>Eukaryota</taxon>
        <taxon>Metazoa</taxon>
        <taxon>Spiralia</taxon>
        <taxon>Lophotrochozoa</taxon>
        <taxon>Mollusca</taxon>
        <taxon>Bivalvia</taxon>
        <taxon>Autobranchia</taxon>
        <taxon>Heteroconchia</taxon>
        <taxon>Euheterodonta</taxon>
        <taxon>Imparidentia</taxon>
        <taxon>Neoheterodontei</taxon>
        <taxon>Myida</taxon>
        <taxon>Dreissenoidea</taxon>
        <taxon>Dreissenidae</taxon>
        <taxon>Dreissena</taxon>
    </lineage>
</organism>
<dbReference type="InterPro" id="IPR002110">
    <property type="entry name" value="Ankyrin_rpt"/>
</dbReference>
<keyword evidence="1" id="KW-0677">Repeat</keyword>
<feature type="compositionally biased region" description="Polar residues" evidence="4">
    <location>
        <begin position="848"/>
        <end position="868"/>
    </location>
</feature>
<feature type="repeat" description="ANK" evidence="3">
    <location>
        <begin position="137"/>
        <end position="169"/>
    </location>
</feature>
<dbReference type="EMBL" id="JAIWYP010000012">
    <property type="protein sequence ID" value="KAH3724763.1"/>
    <property type="molecule type" value="Genomic_DNA"/>
</dbReference>
<keyword evidence="6" id="KW-1185">Reference proteome</keyword>
<dbReference type="PROSITE" id="PS50297">
    <property type="entry name" value="ANK_REP_REGION"/>
    <property type="match status" value="5"/>
</dbReference>